<dbReference type="EMBL" id="OJIN01000078">
    <property type="protein sequence ID" value="SPD73115.1"/>
    <property type="molecule type" value="Genomic_DNA"/>
</dbReference>
<accession>A0A445MUG9</accession>
<dbReference type="Pfam" id="PF19842">
    <property type="entry name" value="YqeC"/>
    <property type="match status" value="1"/>
</dbReference>
<gene>
    <name evidence="1" type="ORF">PITCH_A1690012</name>
</gene>
<dbReference type="InterPro" id="IPR017587">
    <property type="entry name" value="YqeC"/>
</dbReference>
<sequence>MTLTEAFDIKIRDVISIVGAGGKTTLMFALARELTKGAGGLVITTTTTKIFPPAESDTQYVLVSPDKDEIMDFVLKNRSEYGHITIASEFIASTGKLKGIDPETVWSLGRLKGVSNIIVEADGAANRPLKAPNTDFEPVIPENSSLVIAVVGIDSLGSIMDDQHVFRSEIAARLTGTALGERVTLNTIAVLLTHGSGIACGAPSNARIIPFINKVDLPDGFKDAKALAGRILAARHQQIDRVVLGHVKFEPYVTEVIKSSFDGLVTSQ</sequence>
<reference evidence="1" key="1">
    <citation type="submission" date="2018-01" db="EMBL/GenBank/DDBJ databases">
        <authorList>
            <person name="Regsiter A."/>
            <person name="William W."/>
        </authorList>
    </citation>
    <scope>NUCLEOTIDE SEQUENCE</scope>
    <source>
        <strain evidence="1">TRIP AH-1</strain>
    </source>
</reference>
<dbReference type="NCBIfam" id="TIGR03172">
    <property type="entry name" value="selenium cofactor biosynthesis protein YqeC"/>
    <property type="match status" value="1"/>
</dbReference>
<protein>
    <recommendedName>
        <fullName evidence="2">Selenium-dependent hydroxylase accessory protein YqeC</fullName>
    </recommendedName>
</protein>
<organism evidence="1">
    <name type="scientific">uncultured Desulfobacterium sp</name>
    <dbReference type="NCBI Taxonomy" id="201089"/>
    <lineage>
        <taxon>Bacteria</taxon>
        <taxon>Pseudomonadati</taxon>
        <taxon>Thermodesulfobacteriota</taxon>
        <taxon>Desulfobacteria</taxon>
        <taxon>Desulfobacterales</taxon>
        <taxon>Desulfobacteriaceae</taxon>
        <taxon>Desulfobacterium</taxon>
        <taxon>environmental samples</taxon>
    </lineage>
</organism>
<evidence type="ECO:0008006" key="2">
    <source>
        <dbReference type="Google" id="ProtNLM"/>
    </source>
</evidence>
<name>A0A445MUG9_9BACT</name>
<evidence type="ECO:0000313" key="1">
    <source>
        <dbReference type="EMBL" id="SPD73115.1"/>
    </source>
</evidence>
<proteinExistence type="predicted"/>
<dbReference type="AlphaFoldDB" id="A0A445MUG9"/>